<dbReference type="GO" id="GO:0016740">
    <property type="term" value="F:transferase activity"/>
    <property type="evidence" value="ECO:0007669"/>
    <property type="project" value="UniProtKB-KW"/>
</dbReference>
<name>A0A2Z7AUR4_9LAMI</name>
<evidence type="ECO:0000313" key="1">
    <source>
        <dbReference type="EMBL" id="KZV23077.1"/>
    </source>
</evidence>
<proteinExistence type="predicted"/>
<keyword evidence="2" id="KW-1185">Reference proteome</keyword>
<accession>A0A2Z7AUR4</accession>
<organism evidence="1 2">
    <name type="scientific">Dorcoceras hygrometricum</name>
    <dbReference type="NCBI Taxonomy" id="472368"/>
    <lineage>
        <taxon>Eukaryota</taxon>
        <taxon>Viridiplantae</taxon>
        <taxon>Streptophyta</taxon>
        <taxon>Embryophyta</taxon>
        <taxon>Tracheophyta</taxon>
        <taxon>Spermatophyta</taxon>
        <taxon>Magnoliopsida</taxon>
        <taxon>eudicotyledons</taxon>
        <taxon>Gunneridae</taxon>
        <taxon>Pentapetalae</taxon>
        <taxon>asterids</taxon>
        <taxon>lamiids</taxon>
        <taxon>Lamiales</taxon>
        <taxon>Gesneriaceae</taxon>
        <taxon>Didymocarpoideae</taxon>
        <taxon>Trichosporeae</taxon>
        <taxon>Loxocarpinae</taxon>
        <taxon>Dorcoceras</taxon>
    </lineage>
</organism>
<dbReference type="EMBL" id="KV013959">
    <property type="protein sequence ID" value="KZV23077.1"/>
    <property type="molecule type" value="Genomic_DNA"/>
</dbReference>
<evidence type="ECO:0000313" key="2">
    <source>
        <dbReference type="Proteomes" id="UP000250235"/>
    </source>
</evidence>
<gene>
    <name evidence="1" type="ORF">F511_26149</name>
</gene>
<reference evidence="1 2" key="1">
    <citation type="journal article" date="2015" name="Proc. Natl. Acad. Sci. U.S.A.">
        <title>The resurrection genome of Boea hygrometrica: A blueprint for survival of dehydration.</title>
        <authorList>
            <person name="Xiao L."/>
            <person name="Yang G."/>
            <person name="Zhang L."/>
            <person name="Yang X."/>
            <person name="Zhao S."/>
            <person name="Ji Z."/>
            <person name="Zhou Q."/>
            <person name="Hu M."/>
            <person name="Wang Y."/>
            <person name="Chen M."/>
            <person name="Xu Y."/>
            <person name="Jin H."/>
            <person name="Xiao X."/>
            <person name="Hu G."/>
            <person name="Bao F."/>
            <person name="Hu Y."/>
            <person name="Wan P."/>
            <person name="Li L."/>
            <person name="Deng X."/>
            <person name="Kuang T."/>
            <person name="Xiang C."/>
            <person name="Zhu J.K."/>
            <person name="Oliver M.J."/>
            <person name="He Y."/>
        </authorList>
    </citation>
    <scope>NUCLEOTIDE SEQUENCE [LARGE SCALE GENOMIC DNA]</scope>
    <source>
        <strain evidence="2">cv. XS01</strain>
    </source>
</reference>
<dbReference type="AlphaFoldDB" id="A0A2Z7AUR4"/>
<sequence>MLLLLATGSSKASPESSCDWMLCVATGCTVASSAEITTQSLPAKSSSQEQNAVLATGCLLYDVASLCVWMQATADSCDWLHKSSAEYDDVTDDVISTNPSAESQHDVASSYALRFIC</sequence>
<dbReference type="Proteomes" id="UP000250235">
    <property type="component" value="Unassembled WGS sequence"/>
</dbReference>
<keyword evidence="1" id="KW-0808">Transferase</keyword>
<protein>
    <submittedName>
        <fullName evidence="1">UDP-glucose:glycoprotein glucosyltransferase-like</fullName>
    </submittedName>
</protein>